<name>A0A378KAN2_LEGPN</name>
<dbReference type="AlphaFoldDB" id="A0A378KAN2"/>
<proteinExistence type="predicted"/>
<dbReference type="EMBL" id="UGOL01000001">
    <property type="protein sequence ID" value="STX80541.1"/>
    <property type="molecule type" value="Genomic_DNA"/>
</dbReference>
<dbReference type="Proteomes" id="UP000254631">
    <property type="component" value="Unassembled WGS sequence"/>
</dbReference>
<accession>A0A378KAN2</accession>
<reference evidence="1 2" key="1">
    <citation type="submission" date="2018-06" db="EMBL/GenBank/DDBJ databases">
        <authorList>
            <consortium name="Pathogen Informatics"/>
            <person name="Doyle S."/>
        </authorList>
    </citation>
    <scope>NUCLEOTIDE SEQUENCE [LARGE SCALE GENOMIC DNA]</scope>
    <source>
        <strain evidence="1 2">NCTC12000</strain>
    </source>
</reference>
<organism evidence="1 2">
    <name type="scientific">Legionella pneumophila</name>
    <dbReference type="NCBI Taxonomy" id="446"/>
    <lineage>
        <taxon>Bacteria</taxon>
        <taxon>Pseudomonadati</taxon>
        <taxon>Pseudomonadota</taxon>
        <taxon>Gammaproteobacteria</taxon>
        <taxon>Legionellales</taxon>
        <taxon>Legionellaceae</taxon>
        <taxon>Legionella</taxon>
    </lineage>
</organism>
<sequence>MNDTELLQNGIDELIKYIETYYHLQVSEHIIENGKVIIRCDSKTKNIVLDLLRYTDAVRVFPNQSTNKKDQEDRRELILEIEDQMG</sequence>
<gene>
    <name evidence="1" type="ORF">NCTC12000_02557</name>
</gene>
<evidence type="ECO:0000313" key="2">
    <source>
        <dbReference type="Proteomes" id="UP000254631"/>
    </source>
</evidence>
<protein>
    <submittedName>
        <fullName evidence="1">Uncharacterized protein</fullName>
    </submittedName>
</protein>
<dbReference type="RefSeq" id="WP_027219198.1">
    <property type="nucleotide sequence ID" value="NZ_CAXYJC010000002.1"/>
</dbReference>
<evidence type="ECO:0000313" key="1">
    <source>
        <dbReference type="EMBL" id="STX80541.1"/>
    </source>
</evidence>